<comment type="subcellular location">
    <subcellularLocation>
        <location evidence="1">Mitochondrion membrane</location>
        <topology evidence="1">Multi-pass membrane protein</topology>
    </subcellularLocation>
</comment>
<dbReference type="PANTHER" id="PTHR28234">
    <property type="entry name" value="NUCLEAR CONTROL OF ATPASE PROTEIN 2"/>
    <property type="match status" value="1"/>
</dbReference>
<evidence type="ECO:0000256" key="2">
    <source>
        <dbReference type="ARBA" id="ARBA00022692"/>
    </source>
</evidence>
<dbReference type="AlphaFoldDB" id="A0A7S3L1P6"/>
<dbReference type="EMBL" id="HBIM01005837">
    <property type="protein sequence ID" value="CAE0407137.1"/>
    <property type="molecule type" value="Transcribed_RNA"/>
</dbReference>
<evidence type="ECO:0000256" key="3">
    <source>
        <dbReference type="ARBA" id="ARBA00022989"/>
    </source>
</evidence>
<dbReference type="InterPro" id="IPR013946">
    <property type="entry name" value="NCA2-like"/>
</dbReference>
<evidence type="ECO:0000256" key="1">
    <source>
        <dbReference type="ARBA" id="ARBA00004225"/>
    </source>
</evidence>
<protein>
    <submittedName>
        <fullName evidence="6">Uncharacterized protein</fullName>
    </submittedName>
</protein>
<evidence type="ECO:0000256" key="5">
    <source>
        <dbReference type="ARBA" id="ARBA00023136"/>
    </source>
</evidence>
<keyword evidence="3" id="KW-1133">Transmembrane helix</keyword>
<name>A0A7S3L1P6_9STRA</name>
<gene>
    <name evidence="6" type="ORF">ACOF00016_LOCUS4964</name>
</gene>
<dbReference type="PANTHER" id="PTHR28234:SF1">
    <property type="entry name" value="NUCLEAR CONTROL OF ATPASE PROTEIN 2"/>
    <property type="match status" value="1"/>
</dbReference>
<dbReference type="Pfam" id="PF08637">
    <property type="entry name" value="NCA2"/>
    <property type="match status" value="1"/>
</dbReference>
<reference evidence="6" key="1">
    <citation type="submission" date="2021-01" db="EMBL/GenBank/DDBJ databases">
        <authorList>
            <person name="Corre E."/>
            <person name="Pelletier E."/>
            <person name="Niang G."/>
            <person name="Scheremetjew M."/>
            <person name="Finn R."/>
            <person name="Kale V."/>
            <person name="Holt S."/>
            <person name="Cochrane G."/>
            <person name="Meng A."/>
            <person name="Brown T."/>
            <person name="Cohen L."/>
        </authorList>
    </citation>
    <scope>NUCLEOTIDE SEQUENCE</scope>
    <source>
        <strain evidence="6">CCMP127</strain>
    </source>
</reference>
<keyword evidence="2" id="KW-0812">Transmembrane</keyword>
<accession>A0A7S3L1P6</accession>
<sequence length="475" mass="54393">MTGLAQQPTAAHVLVKRGDGEGLYTDHPAFVAEWAVEAIALVRSHLFRASNGMVELPYEENWVADLDDDPSKILPVWVSRVYHPNNNSHISNNDEEESTSLKVTDLNLMMTEVSELLNVMEDIMALQRQRRLERMKPPGWLRRNWYVSATVGPAVLWLLWTGSIRSIVTNTVSRIRTFVHERFTERFMAIVNEILKGRKSFSDIKARQDTTQALKEMIRSWLDEMYPKMGEAERIAMSERLDMSLIERKKAESMKTFFELNNVVRVSFIEMQYMKREMMNALAAMDDVMSANDINMNLAAITPVILLVYANTRLFRFLYHAVLRLGRSREETYASFRSILTDIERLLVMRDSPPDMLSRRPQQFPPPTSLVSSEEGHVVVAPAASGSLGVCVLSSDDLGLIMLLIHELRTILMRESRRFTRDVLRGVSEDLAELAGERGAVSVRQQLQILTRMNRNYSFLKVQGTGTIFQYSLLR</sequence>
<keyword evidence="4" id="KW-0496">Mitochondrion</keyword>
<organism evidence="6">
    <name type="scientific">Amphora coffeiformis</name>
    <dbReference type="NCBI Taxonomy" id="265554"/>
    <lineage>
        <taxon>Eukaryota</taxon>
        <taxon>Sar</taxon>
        <taxon>Stramenopiles</taxon>
        <taxon>Ochrophyta</taxon>
        <taxon>Bacillariophyta</taxon>
        <taxon>Bacillariophyceae</taxon>
        <taxon>Bacillariophycidae</taxon>
        <taxon>Thalassiophysales</taxon>
        <taxon>Catenulaceae</taxon>
        <taxon>Amphora</taxon>
    </lineage>
</organism>
<proteinExistence type="predicted"/>
<dbReference type="GO" id="GO:0005741">
    <property type="term" value="C:mitochondrial outer membrane"/>
    <property type="evidence" value="ECO:0007669"/>
    <property type="project" value="TreeGrafter"/>
</dbReference>
<keyword evidence="5" id="KW-0472">Membrane</keyword>
<evidence type="ECO:0000256" key="4">
    <source>
        <dbReference type="ARBA" id="ARBA00023128"/>
    </source>
</evidence>
<evidence type="ECO:0000313" key="6">
    <source>
        <dbReference type="EMBL" id="CAE0407137.1"/>
    </source>
</evidence>